<protein>
    <recommendedName>
        <fullName evidence="3">Haem-binding uptake Tiki superfamily ChaN domain-containing protein</fullName>
    </recommendedName>
</protein>
<sequence>MLKFPRGMATPNLPIGVFIGDEHSDPIHLIQLTASISELVSNGIQVLFIEAFYVNNPPLQTDIVSLGNYIRGRNFDHTKSSKIDLPNFYDNLLKRCNIANLHVRGVDVPLPSEIANLQKGKAFKVIAWRTGRANDDWKRNIEDYCKNNNWSKFALFGGRAHAKPLFNRFGGRISPQIWSRPLKKYIDL</sequence>
<dbReference type="RefSeq" id="WP_130608234.1">
    <property type="nucleotide sequence ID" value="NZ_AP019368.1"/>
</dbReference>
<gene>
    <name evidence="1" type="ORF">JCM31447_15300</name>
</gene>
<dbReference type="EMBL" id="AP019368">
    <property type="protein sequence ID" value="BBH53087.1"/>
    <property type="molecule type" value="Genomic_DNA"/>
</dbReference>
<organism evidence="1 2">
    <name type="scientific">Fluviispira sanaruensis</name>
    <dbReference type="NCBI Taxonomy" id="2493639"/>
    <lineage>
        <taxon>Bacteria</taxon>
        <taxon>Pseudomonadati</taxon>
        <taxon>Bdellovibrionota</taxon>
        <taxon>Oligoflexia</taxon>
        <taxon>Silvanigrellales</taxon>
        <taxon>Silvanigrellaceae</taxon>
        <taxon>Fluviispira</taxon>
    </lineage>
</organism>
<evidence type="ECO:0000313" key="1">
    <source>
        <dbReference type="EMBL" id="BBH53087.1"/>
    </source>
</evidence>
<proteinExistence type="predicted"/>
<dbReference type="Proteomes" id="UP000291236">
    <property type="component" value="Chromosome"/>
</dbReference>
<accession>A0A4V0P2F9</accession>
<reference evidence="1 2" key="1">
    <citation type="submission" date="2018-12" db="EMBL/GenBank/DDBJ databases">
        <title>Rubrispira sanarue gen. nov., sp., nov., a member of the order Silvanigrellales, isolated from a brackish lake in Hamamatsu Japan.</title>
        <authorList>
            <person name="Maejima Y."/>
            <person name="Iino T."/>
            <person name="Muraguchi Y."/>
            <person name="Fukuda K."/>
            <person name="Nojiri H."/>
            <person name="Ohkuma M."/>
            <person name="Moriuchi R."/>
            <person name="Dohra H."/>
            <person name="Kimbara K."/>
            <person name="Shintani M."/>
        </authorList>
    </citation>
    <scope>NUCLEOTIDE SEQUENCE [LARGE SCALE GENOMIC DNA]</scope>
    <source>
        <strain evidence="1 2">RF1110005</strain>
    </source>
</reference>
<evidence type="ECO:0000313" key="2">
    <source>
        <dbReference type="Proteomes" id="UP000291236"/>
    </source>
</evidence>
<dbReference type="AlphaFoldDB" id="A0A4V0P2F9"/>
<dbReference type="OrthoDB" id="9856530at2"/>
<dbReference type="KEGG" id="sbf:JCM31447_15300"/>
<name>A0A4V0P2F9_FLUSA</name>
<keyword evidence="2" id="KW-1185">Reference proteome</keyword>
<evidence type="ECO:0008006" key="3">
    <source>
        <dbReference type="Google" id="ProtNLM"/>
    </source>
</evidence>